<dbReference type="InterPro" id="IPR009100">
    <property type="entry name" value="AcylCoA_DH/oxidase_NM_dom_sf"/>
</dbReference>
<proteinExistence type="predicted"/>
<organism evidence="2 3">
    <name type="scientific">Rhodococcus opacus M213</name>
    <dbReference type="NCBI Taxonomy" id="1129896"/>
    <lineage>
        <taxon>Bacteria</taxon>
        <taxon>Bacillati</taxon>
        <taxon>Actinomycetota</taxon>
        <taxon>Actinomycetes</taxon>
        <taxon>Mycobacteriales</taxon>
        <taxon>Nocardiaceae</taxon>
        <taxon>Rhodococcus</taxon>
    </lineage>
</organism>
<protein>
    <submittedName>
        <fullName evidence="2">Acyl-CoA dehydrogenase</fullName>
    </submittedName>
</protein>
<comment type="caution">
    <text evidence="2">The sequence shown here is derived from an EMBL/GenBank/DDBJ whole genome shotgun (WGS) entry which is preliminary data.</text>
</comment>
<sequence>MTLTIVPTVVPLPQAAEPLREEIRNFLAAEGTAGNFVPRVDNWLQGWDPDFTRKLAARGWVGMTIPTEYGGGGQSPLHRYVVIEELLASSAPLSL</sequence>
<dbReference type="Gene3D" id="1.10.540.10">
    <property type="entry name" value="Acyl-CoA dehydrogenase/oxidase, N-terminal domain"/>
    <property type="match status" value="1"/>
</dbReference>
<dbReference type="Proteomes" id="UP000005951">
    <property type="component" value="Unassembled WGS sequence"/>
</dbReference>
<accession>K8XLG4</accession>
<dbReference type="EMBL" id="AJYC02000037">
    <property type="protein sequence ID" value="EKT82259.1"/>
    <property type="molecule type" value="Genomic_DNA"/>
</dbReference>
<dbReference type="RefSeq" id="WP_005256164.1">
    <property type="nucleotide sequence ID" value="NZ_AJYC02000037.1"/>
</dbReference>
<dbReference type="AlphaFoldDB" id="K8XLG4"/>
<evidence type="ECO:0000259" key="1">
    <source>
        <dbReference type="Pfam" id="PF02771"/>
    </source>
</evidence>
<reference evidence="2 3" key="1">
    <citation type="journal article" date="2013" name="Genome Announc.">
        <title>Draft Genome Sequence of Rhodococcus opacus Strain M213 Shows a Diverse Catabolic Potential.</title>
        <authorList>
            <person name="Pathak A."/>
            <person name="Green S.J."/>
            <person name="Ogram A."/>
            <person name="Chauhan A."/>
        </authorList>
    </citation>
    <scope>NUCLEOTIDE SEQUENCE [LARGE SCALE GENOMIC DNA]</scope>
    <source>
        <strain evidence="2 3">M213</strain>
    </source>
</reference>
<dbReference type="Pfam" id="PF02771">
    <property type="entry name" value="Acyl-CoA_dh_N"/>
    <property type="match status" value="1"/>
</dbReference>
<feature type="domain" description="Acyl-CoA dehydrogenase/oxidase N-terminal" evidence="1">
    <location>
        <begin position="17"/>
        <end position="94"/>
    </location>
</feature>
<name>K8XLG4_RHOOP</name>
<dbReference type="GO" id="GO:0050660">
    <property type="term" value="F:flavin adenine dinucleotide binding"/>
    <property type="evidence" value="ECO:0007669"/>
    <property type="project" value="InterPro"/>
</dbReference>
<gene>
    <name evidence="2" type="ORF">WSS_A12992</name>
</gene>
<evidence type="ECO:0000313" key="2">
    <source>
        <dbReference type="EMBL" id="EKT82259.1"/>
    </source>
</evidence>
<dbReference type="SUPFAM" id="SSF56645">
    <property type="entry name" value="Acyl-CoA dehydrogenase NM domain-like"/>
    <property type="match status" value="1"/>
</dbReference>
<dbReference type="GO" id="GO:0016627">
    <property type="term" value="F:oxidoreductase activity, acting on the CH-CH group of donors"/>
    <property type="evidence" value="ECO:0007669"/>
    <property type="project" value="InterPro"/>
</dbReference>
<dbReference type="InterPro" id="IPR037069">
    <property type="entry name" value="AcylCoA_DH/ox_N_sf"/>
</dbReference>
<evidence type="ECO:0000313" key="3">
    <source>
        <dbReference type="Proteomes" id="UP000005951"/>
    </source>
</evidence>
<dbReference type="InterPro" id="IPR013786">
    <property type="entry name" value="AcylCoA_DH/ox_N"/>
</dbReference>